<evidence type="ECO:0000313" key="1">
    <source>
        <dbReference type="EMBL" id="OMF55648.1"/>
    </source>
</evidence>
<organism evidence="1 2">
    <name type="scientific">Paenibacillus rhizosphaerae</name>
    <dbReference type="NCBI Taxonomy" id="297318"/>
    <lineage>
        <taxon>Bacteria</taxon>
        <taxon>Bacillati</taxon>
        <taxon>Bacillota</taxon>
        <taxon>Bacilli</taxon>
        <taxon>Bacillales</taxon>
        <taxon>Paenibacillaceae</taxon>
        <taxon>Paenibacillus</taxon>
    </lineage>
</organism>
<sequence length="50" mass="5958">MKSYRTANSVHMVGRAWQIKIMLRQLQKEWNPDTPLQHILQSLASSRRDH</sequence>
<keyword evidence="2" id="KW-1185">Reference proteome</keyword>
<dbReference type="Proteomes" id="UP000187172">
    <property type="component" value="Unassembled WGS sequence"/>
</dbReference>
<gene>
    <name evidence="1" type="ORF">BK138_13415</name>
</gene>
<comment type="caution">
    <text evidence="1">The sequence shown here is derived from an EMBL/GenBank/DDBJ whole genome shotgun (WGS) entry which is preliminary data.</text>
</comment>
<reference evidence="1 2" key="1">
    <citation type="submission" date="2016-11" db="EMBL/GenBank/DDBJ databases">
        <title>Paenibacillus species isolates.</title>
        <authorList>
            <person name="Beno S.M."/>
        </authorList>
    </citation>
    <scope>NUCLEOTIDE SEQUENCE [LARGE SCALE GENOMIC DNA]</scope>
    <source>
        <strain evidence="1 2">FSL R5-0378</strain>
    </source>
</reference>
<dbReference type="Pfam" id="PF13072">
    <property type="entry name" value="MciZ"/>
    <property type="match status" value="1"/>
</dbReference>
<dbReference type="STRING" id="297318.BK138_13415"/>
<evidence type="ECO:0000313" key="2">
    <source>
        <dbReference type="Proteomes" id="UP000187172"/>
    </source>
</evidence>
<dbReference type="AlphaFoldDB" id="A0A1R1EV42"/>
<accession>A0A1R1EV42</accession>
<evidence type="ECO:0008006" key="3">
    <source>
        <dbReference type="Google" id="ProtNLM"/>
    </source>
</evidence>
<dbReference type="RefSeq" id="WP_076170040.1">
    <property type="nucleotide sequence ID" value="NZ_MRTP01000002.1"/>
</dbReference>
<proteinExistence type="predicted"/>
<protein>
    <recommendedName>
        <fullName evidence="3">Z-ring formation inhibitor MciZ</fullName>
    </recommendedName>
</protein>
<dbReference type="EMBL" id="MRTP01000002">
    <property type="protein sequence ID" value="OMF55648.1"/>
    <property type="molecule type" value="Genomic_DNA"/>
</dbReference>
<name>A0A1R1EV42_9BACL</name>
<dbReference type="InterPro" id="IPR025177">
    <property type="entry name" value="MciZ"/>
</dbReference>